<evidence type="ECO:0000256" key="3">
    <source>
        <dbReference type="ARBA" id="ARBA00022980"/>
    </source>
</evidence>
<comment type="similarity">
    <text evidence="5">Belongs to the bacterial ribosomal protein bL25 family. CTC subfamily.</text>
</comment>
<dbReference type="Proteomes" id="UP000324479">
    <property type="component" value="Unassembled WGS sequence"/>
</dbReference>
<evidence type="ECO:0000259" key="8">
    <source>
        <dbReference type="Pfam" id="PF14693"/>
    </source>
</evidence>
<dbReference type="PANTHER" id="PTHR33284:SF1">
    <property type="entry name" value="RIBOSOMAL PROTEIN L25_GLN-TRNA SYNTHETASE, ANTI-CODON-BINDING DOMAIN-CONTAINING PROTEIN"/>
    <property type="match status" value="1"/>
</dbReference>
<evidence type="ECO:0000313" key="10">
    <source>
        <dbReference type="Proteomes" id="UP000324479"/>
    </source>
</evidence>
<dbReference type="InterPro" id="IPR037121">
    <property type="entry name" value="Ribosomal_bL25_C"/>
</dbReference>
<feature type="domain" description="Large ribosomal subunit protein bL25 beta" evidence="8">
    <location>
        <begin position="97"/>
        <end position="180"/>
    </location>
</feature>
<sequence>MAEVVKVQKRDGSLGTAASRRLRKSGQVPAVLYGHKEANEHLSIEQKTVEAILRHHSKIVELEGDVKDTALVSDLQFDPLGIEVLHVDLQRVNMNEKVVVTVPIKFKGESKGSKEGGIAIENASEVEVECPAVAIPNQLTINIASVAMGEHRSAGDLALPAKVELVTPAETVIFHVEAPRVVEEEPAEEVGAEPEMVEASAPDESEEASAE</sequence>
<evidence type="ECO:0000256" key="1">
    <source>
        <dbReference type="ARBA" id="ARBA00022730"/>
    </source>
</evidence>
<dbReference type="Gene3D" id="2.40.240.10">
    <property type="entry name" value="Ribosomal Protein L25, Chain P"/>
    <property type="match status" value="1"/>
</dbReference>
<dbReference type="EMBL" id="VWOX01000003">
    <property type="protein sequence ID" value="KAA5545118.1"/>
    <property type="molecule type" value="Genomic_DNA"/>
</dbReference>
<dbReference type="NCBIfam" id="TIGR00731">
    <property type="entry name" value="bL25_bact_ctc"/>
    <property type="match status" value="1"/>
</dbReference>
<dbReference type="InterPro" id="IPR020930">
    <property type="entry name" value="Ribosomal_uL5_bac-type"/>
</dbReference>
<proteinExistence type="inferred from homology"/>
<comment type="caution">
    <text evidence="9">The sequence shown here is derived from an EMBL/GenBank/DDBJ whole genome shotgun (WGS) entry which is preliminary data.</text>
</comment>
<dbReference type="Pfam" id="PF14693">
    <property type="entry name" value="Ribosomal_TL5_C"/>
    <property type="match status" value="1"/>
</dbReference>
<dbReference type="GO" id="GO:0006412">
    <property type="term" value="P:translation"/>
    <property type="evidence" value="ECO:0007669"/>
    <property type="project" value="UniProtKB-UniRule"/>
</dbReference>
<keyword evidence="3 5" id="KW-0689">Ribosomal protein</keyword>
<dbReference type="InterPro" id="IPR011035">
    <property type="entry name" value="Ribosomal_bL25/Gln-tRNA_synth"/>
</dbReference>
<dbReference type="Gene3D" id="2.170.120.20">
    <property type="entry name" value="Ribosomal protein L25, beta domain"/>
    <property type="match status" value="1"/>
</dbReference>
<keyword evidence="10" id="KW-1185">Reference proteome</keyword>
<feature type="compositionally biased region" description="Acidic residues" evidence="6">
    <location>
        <begin position="184"/>
        <end position="211"/>
    </location>
</feature>
<evidence type="ECO:0000256" key="2">
    <source>
        <dbReference type="ARBA" id="ARBA00022884"/>
    </source>
</evidence>
<dbReference type="AlphaFoldDB" id="A0A5M6DC33"/>
<dbReference type="CDD" id="cd00495">
    <property type="entry name" value="Ribosomal_L25_TL5_CTC"/>
    <property type="match status" value="1"/>
</dbReference>
<dbReference type="HAMAP" id="MF_01334">
    <property type="entry name" value="Ribosomal_bL25_CTC"/>
    <property type="match status" value="1"/>
</dbReference>
<evidence type="ECO:0000259" key="7">
    <source>
        <dbReference type="Pfam" id="PF01386"/>
    </source>
</evidence>
<protein>
    <recommendedName>
        <fullName evidence="5">Large ribosomal subunit protein bL25</fullName>
    </recommendedName>
    <alternativeName>
        <fullName evidence="5">General stress protein CTC</fullName>
    </alternativeName>
</protein>
<dbReference type="GO" id="GO:0008097">
    <property type="term" value="F:5S rRNA binding"/>
    <property type="evidence" value="ECO:0007669"/>
    <property type="project" value="InterPro"/>
</dbReference>
<feature type="region of interest" description="Disordered" evidence="6">
    <location>
        <begin position="183"/>
        <end position="211"/>
    </location>
</feature>
<dbReference type="Pfam" id="PF01386">
    <property type="entry name" value="Ribosomal_L25p"/>
    <property type="match status" value="1"/>
</dbReference>
<dbReference type="InterPro" id="IPR020056">
    <property type="entry name" value="Rbsml_bL25/Gln-tRNA_synth_N"/>
</dbReference>
<organism evidence="9 10">
    <name type="scientific">Roseiconus nitratireducens</name>
    <dbReference type="NCBI Taxonomy" id="2605748"/>
    <lineage>
        <taxon>Bacteria</taxon>
        <taxon>Pseudomonadati</taxon>
        <taxon>Planctomycetota</taxon>
        <taxon>Planctomycetia</taxon>
        <taxon>Pirellulales</taxon>
        <taxon>Pirellulaceae</taxon>
        <taxon>Roseiconus</taxon>
    </lineage>
</organism>
<evidence type="ECO:0000256" key="5">
    <source>
        <dbReference type="HAMAP-Rule" id="MF_01334"/>
    </source>
</evidence>
<dbReference type="RefSeq" id="WP_150075385.1">
    <property type="nucleotide sequence ID" value="NZ_VWOX01000003.1"/>
</dbReference>
<comment type="subunit">
    <text evidence="5">Part of the 50S ribosomal subunit; part of the 5S rRNA/L5/L18/L25 subcomplex. Contacts the 5S rRNA. Binds to the 5S rRNA independently of L5 and L18.</text>
</comment>
<dbReference type="GO" id="GO:0003735">
    <property type="term" value="F:structural constituent of ribosome"/>
    <property type="evidence" value="ECO:0007669"/>
    <property type="project" value="InterPro"/>
</dbReference>
<evidence type="ECO:0000256" key="6">
    <source>
        <dbReference type="SAM" id="MobiDB-lite"/>
    </source>
</evidence>
<dbReference type="PANTHER" id="PTHR33284">
    <property type="entry name" value="RIBOSOMAL PROTEIN L25/GLN-TRNA SYNTHETASE, ANTI-CODON-BINDING DOMAIN-CONTAINING PROTEIN"/>
    <property type="match status" value="1"/>
</dbReference>
<keyword evidence="1 5" id="KW-0699">rRNA-binding</keyword>
<keyword evidence="4 5" id="KW-0687">Ribonucleoprotein</keyword>
<dbReference type="InterPro" id="IPR020057">
    <property type="entry name" value="Ribosomal_bL25_b-dom"/>
</dbReference>
<evidence type="ECO:0000256" key="4">
    <source>
        <dbReference type="ARBA" id="ARBA00023274"/>
    </source>
</evidence>
<reference evidence="9 10" key="1">
    <citation type="submission" date="2019-08" db="EMBL/GenBank/DDBJ databases">
        <authorList>
            <person name="Dhanesh K."/>
            <person name="Kumar G."/>
            <person name="Sasikala C."/>
            <person name="Venkata Ramana C."/>
        </authorList>
    </citation>
    <scope>NUCLEOTIDE SEQUENCE [LARGE SCALE GENOMIC DNA]</scope>
    <source>
        <strain evidence="9 10">JC645</strain>
    </source>
</reference>
<gene>
    <name evidence="5" type="primary">rplY</name>
    <name evidence="5" type="synonym">ctc</name>
    <name evidence="9" type="ORF">FYK55_05395</name>
</gene>
<dbReference type="InterPro" id="IPR029751">
    <property type="entry name" value="Ribosomal_L25_dom"/>
</dbReference>
<feature type="domain" description="Large ribosomal subunit protein bL25 L25" evidence="7">
    <location>
        <begin position="6"/>
        <end position="89"/>
    </location>
</feature>
<keyword evidence="2 5" id="KW-0694">RNA-binding</keyword>
<dbReference type="SUPFAM" id="SSF50715">
    <property type="entry name" value="Ribosomal protein L25-like"/>
    <property type="match status" value="1"/>
</dbReference>
<dbReference type="GO" id="GO:0022625">
    <property type="term" value="C:cytosolic large ribosomal subunit"/>
    <property type="evidence" value="ECO:0007669"/>
    <property type="project" value="TreeGrafter"/>
</dbReference>
<accession>A0A5M6DC33</accession>
<name>A0A5M6DC33_9BACT</name>
<dbReference type="InterPro" id="IPR001021">
    <property type="entry name" value="Ribosomal_bL25_long"/>
</dbReference>
<comment type="function">
    <text evidence="5">This is one of the proteins that binds to the 5S RNA in the ribosome where it forms part of the central protuberance.</text>
</comment>
<evidence type="ECO:0000313" key="9">
    <source>
        <dbReference type="EMBL" id="KAA5545118.1"/>
    </source>
</evidence>